<gene>
    <name evidence="1" type="ORF">SDC9_95649</name>
</gene>
<proteinExistence type="predicted"/>
<name>A0A645A736_9ZZZZ</name>
<dbReference type="EMBL" id="VSSQ01012307">
    <property type="protein sequence ID" value="MPM48922.1"/>
    <property type="molecule type" value="Genomic_DNA"/>
</dbReference>
<accession>A0A645A736</accession>
<protein>
    <submittedName>
        <fullName evidence="1">Uncharacterized protein</fullName>
    </submittedName>
</protein>
<reference evidence="1" key="1">
    <citation type="submission" date="2019-08" db="EMBL/GenBank/DDBJ databases">
        <authorList>
            <person name="Kucharzyk K."/>
            <person name="Murdoch R.W."/>
            <person name="Higgins S."/>
            <person name="Loffler F."/>
        </authorList>
    </citation>
    <scope>NUCLEOTIDE SEQUENCE</scope>
</reference>
<sequence length="33" mass="3812">MYQPKEAPVEVVDADFKEVIEDDPEQETFEGVK</sequence>
<evidence type="ECO:0000313" key="1">
    <source>
        <dbReference type="EMBL" id="MPM48922.1"/>
    </source>
</evidence>
<dbReference type="AlphaFoldDB" id="A0A645A736"/>
<organism evidence="1">
    <name type="scientific">bioreactor metagenome</name>
    <dbReference type="NCBI Taxonomy" id="1076179"/>
    <lineage>
        <taxon>unclassified sequences</taxon>
        <taxon>metagenomes</taxon>
        <taxon>ecological metagenomes</taxon>
    </lineage>
</organism>
<comment type="caution">
    <text evidence="1">The sequence shown here is derived from an EMBL/GenBank/DDBJ whole genome shotgun (WGS) entry which is preliminary data.</text>
</comment>